<feature type="domain" description="X-Prolyl dipeptidyl aminopeptidase PepX N-terminal" evidence="11">
    <location>
        <begin position="1"/>
        <end position="143"/>
    </location>
</feature>
<protein>
    <recommendedName>
        <fullName evidence="9">Xaa-Pro dipeptidyl-peptidase</fullName>
        <ecNumber evidence="9">3.4.14.11</ecNumber>
    </recommendedName>
    <alternativeName>
        <fullName evidence="9">X-Pro dipeptidyl-peptidase</fullName>
    </alternativeName>
    <alternativeName>
        <fullName evidence="9">X-prolyl-dipeptidyl aminopeptidase</fullName>
        <shortName evidence="9">X-PDAP</shortName>
    </alternativeName>
</protein>
<dbReference type="NCBIfam" id="NF003783">
    <property type="entry name" value="PRK05371.1-4"/>
    <property type="match status" value="1"/>
</dbReference>
<dbReference type="PANTHER" id="PTHR43056:SF10">
    <property type="entry name" value="COCE_NOND FAMILY, PUTATIVE (AFU_ORTHOLOGUE AFUA_7G00600)-RELATED"/>
    <property type="match status" value="1"/>
</dbReference>
<dbReference type="EMBL" id="JANUXX010000004">
    <property type="protein sequence ID" value="MCS4488243.1"/>
    <property type="molecule type" value="Genomic_DNA"/>
</dbReference>
<evidence type="ECO:0000256" key="3">
    <source>
        <dbReference type="ARBA" id="ARBA00010819"/>
    </source>
</evidence>
<dbReference type="Pfam" id="PF08530">
    <property type="entry name" value="PepX_C"/>
    <property type="match status" value="1"/>
</dbReference>
<dbReference type="InterPro" id="IPR029058">
    <property type="entry name" value="AB_hydrolase_fold"/>
</dbReference>
<dbReference type="Gene3D" id="3.40.50.1820">
    <property type="entry name" value="alpha/beta hydrolase"/>
    <property type="match status" value="1"/>
</dbReference>
<name>A0ABT2F6Z3_9STRE</name>
<organism evidence="12 13">
    <name type="scientific">Streptococcus sciuri</name>
    <dbReference type="NCBI Taxonomy" id="2973939"/>
    <lineage>
        <taxon>Bacteria</taxon>
        <taxon>Bacillati</taxon>
        <taxon>Bacillota</taxon>
        <taxon>Bacilli</taxon>
        <taxon>Lactobacillales</taxon>
        <taxon>Streptococcaceae</taxon>
        <taxon>Streptococcus</taxon>
    </lineage>
</organism>
<dbReference type="InterPro" id="IPR015251">
    <property type="entry name" value="PepX_N_dom"/>
</dbReference>
<dbReference type="SUPFAM" id="SSF81761">
    <property type="entry name" value="X-Prolyl dipeptidyl aminopeptidase PepX, N-terminal domain"/>
    <property type="match status" value="1"/>
</dbReference>
<reference evidence="12 13" key="1">
    <citation type="journal article" date="2023" name="Int. J. Syst. Evol. Microbiol.">
        <title>Streptococcus sciuri sp. nov., Staphylococcus marylandisciuri sp. nov. and Staphylococcus americanisciuri sp. nov., isolated from faeces of eastern grey squirrel (Sciurus carolinensis).</title>
        <authorList>
            <person name="Volokhov D.V."/>
            <person name="Zagorodnyaya T.A."/>
            <person name="Furtak V.A."/>
            <person name="Nattanmai G."/>
            <person name="Randall L."/>
            <person name="Jose S."/>
            <person name="Gao Y."/>
            <person name="Eisenberg T."/>
            <person name="Delmonte P."/>
            <person name="Blom J."/>
            <person name="Mitchell K.K."/>
        </authorList>
    </citation>
    <scope>NUCLEOTIDE SEQUENCE [LARGE SCALE GENOMIC DNA]</scope>
    <source>
        <strain evidence="12 13">SQ9-PEA</strain>
    </source>
</reference>
<accession>A0ABT2F6Z3</accession>
<feature type="active site" description="Charge relay system" evidence="9">
    <location>
        <position position="467"/>
    </location>
</feature>
<dbReference type="InterPro" id="IPR000383">
    <property type="entry name" value="Xaa-Pro-like_dom"/>
</dbReference>
<dbReference type="SUPFAM" id="SSF49785">
    <property type="entry name" value="Galactose-binding domain-like"/>
    <property type="match status" value="1"/>
</dbReference>
<dbReference type="InterPro" id="IPR008979">
    <property type="entry name" value="Galactose-bd-like_sf"/>
</dbReference>
<proteinExistence type="inferred from homology"/>
<dbReference type="SMART" id="SM00939">
    <property type="entry name" value="PepX_C"/>
    <property type="match status" value="1"/>
</dbReference>
<evidence type="ECO:0000256" key="5">
    <source>
        <dbReference type="ARBA" id="ARBA00022438"/>
    </source>
</evidence>
<dbReference type="GO" id="GO:0008239">
    <property type="term" value="F:dipeptidyl-peptidase activity"/>
    <property type="evidence" value="ECO:0007669"/>
    <property type="project" value="UniProtKB-EC"/>
</dbReference>
<comment type="subunit">
    <text evidence="4 9">Homodimer.</text>
</comment>
<keyword evidence="13" id="KW-1185">Reference proteome</keyword>
<comment type="catalytic activity">
    <reaction evidence="1 9">
        <text>Hydrolyzes Xaa-Pro-|- bonds to release unblocked, N-terminal dipeptides from substrates including Ala-Pro-|-p-nitroanilide and (sequentially) Tyr-Pro-|-Phe-Pro-|-Gly-Pro-|-Ile.</text>
        <dbReference type="EC" id="3.4.14.11"/>
    </reaction>
</comment>
<evidence type="ECO:0000313" key="13">
    <source>
        <dbReference type="Proteomes" id="UP001206548"/>
    </source>
</evidence>
<keyword evidence="7 9" id="KW-0378">Hydrolase</keyword>
<gene>
    <name evidence="9" type="primary">pepX</name>
    <name evidence="12" type="ORF">NXS10_04630</name>
</gene>
<dbReference type="InterPro" id="IPR013736">
    <property type="entry name" value="Xaa-Pro_dipept_C"/>
</dbReference>
<evidence type="ECO:0000259" key="11">
    <source>
        <dbReference type="SMART" id="SM00940"/>
    </source>
</evidence>
<evidence type="ECO:0000256" key="6">
    <source>
        <dbReference type="ARBA" id="ARBA00022670"/>
    </source>
</evidence>
<dbReference type="InterPro" id="IPR036313">
    <property type="entry name" value="PepX_N_dom_sf"/>
</dbReference>
<evidence type="ECO:0000256" key="8">
    <source>
        <dbReference type="ARBA" id="ARBA00022825"/>
    </source>
</evidence>
<evidence type="ECO:0000259" key="10">
    <source>
        <dbReference type="SMART" id="SM00939"/>
    </source>
</evidence>
<dbReference type="InterPro" id="IPR050585">
    <property type="entry name" value="Xaa-Pro_dipeptidyl-ppase/CocE"/>
</dbReference>
<keyword evidence="5 9" id="KW-0031">Aminopeptidase</keyword>
<evidence type="ECO:0000256" key="7">
    <source>
        <dbReference type="ARBA" id="ARBA00022801"/>
    </source>
</evidence>
<dbReference type="Pfam" id="PF02129">
    <property type="entry name" value="Peptidase_S15"/>
    <property type="match status" value="1"/>
</dbReference>
<dbReference type="Gene3D" id="2.60.120.260">
    <property type="entry name" value="Galactose-binding domain-like"/>
    <property type="match status" value="1"/>
</dbReference>
<dbReference type="PRINTS" id="PR00923">
    <property type="entry name" value="LACTOPTASE"/>
</dbReference>
<comment type="caution">
    <text evidence="12">The sequence shown here is derived from an EMBL/GenBank/DDBJ whole genome shotgun (WGS) entry which is preliminary data.</text>
</comment>
<keyword evidence="6 9" id="KW-0645">Protease</keyword>
<comment type="function">
    <text evidence="2 9">Removes N-terminal dipeptides sequentially from polypeptides having unsubstituted N-termini provided that the penultimate residue is proline.</text>
</comment>
<dbReference type="Proteomes" id="UP001206548">
    <property type="component" value="Unassembled WGS sequence"/>
</dbReference>
<keyword evidence="8 9" id="KW-0720">Serine protease</keyword>
<dbReference type="InterPro" id="IPR008252">
    <property type="entry name" value="Pept_S15_Xpro"/>
</dbReference>
<dbReference type="Gene3D" id="1.10.246.70">
    <property type="match status" value="1"/>
</dbReference>
<evidence type="ECO:0000256" key="9">
    <source>
        <dbReference type="HAMAP-Rule" id="MF_00698"/>
    </source>
</evidence>
<feature type="active site" description="Charge relay system" evidence="9">
    <location>
        <position position="347"/>
    </location>
</feature>
<dbReference type="SMART" id="SM00940">
    <property type="entry name" value="PepX_N"/>
    <property type="match status" value="1"/>
</dbReference>
<comment type="similarity">
    <text evidence="3 9">Belongs to the peptidase S15 family.</text>
</comment>
<sequence length="756" mass="86522">MRYNQFSYIPVDAKTALNEMNTIGFHLSDTLWDKKNLEHFVRQTLFHYQDTDYALCLMIADREHDLLQFFESDLDLNRERLVTIALQLLGFIPNVDFTDSLNFMNTINLQFEEDTLIQTLYHLLACRTKSGNTLIDYLVSQGLLKADNHYHFFNGKSLATFDTTNLIREVVYVEAPLDSDKDGQLDLIKVHIIRPNAPTTLPTIMTASPYHQGTNNIANDKKLHKMEGSLAIKTPHTISVQTNTFRPVESSNEDLPTGKSEETFSYIDSYTLNDYFLARGFANIYVSGIGTAGSDGFMTSGDYMQIHSFKAVIDWLNGRAKAYSSHRRDQLILADWASGLVATTGKSYLGTLSTGLATTGVDGLEVIIAESAISSWYDYYRENGLVSSPGGYPGEDLDVLTELTYSKNLLAGDYLRHIKHYQSFLQEQSTALERETGDYNQFWHDRNYLPHASHVSCEVVFTHGLQDWNVTPKHVYQIFNALPSHIKKHLFLHHGQHVYMHNWQSIDFRESMNALLTQKLLKINNNFTLDTIIWQNNHVEQCWQTLSSFGSHKQNTIQLNGGIQTIDNHYDDTTFESYAKQFNHFKVDLFSGKAHQIVLDIPIREDRFINGTCLLQLSVKSSDCKGILSAQLLDFGMKKRLSDTPSILNLHSLDNGQNFSREALRELPFKQSPFRVLTKARLNLQNRKKLLDILPVVPNEWMSVQLTLQPTIYKLVKGDTLRLLLYTTDFEHTIRDNSDYQLSIDLDKSQLILPYE</sequence>
<keyword evidence="9" id="KW-0963">Cytoplasm</keyword>
<dbReference type="PANTHER" id="PTHR43056">
    <property type="entry name" value="PEPTIDASE S9 PROLYL OLIGOPEPTIDASE"/>
    <property type="match status" value="1"/>
</dbReference>
<dbReference type="EC" id="3.4.14.11" evidence="9"/>
<comment type="subcellular location">
    <subcellularLocation>
        <location evidence="9">Cytoplasm</location>
    </subcellularLocation>
</comment>
<feature type="domain" description="Xaa-Pro dipeptidyl-peptidase C-terminal" evidence="10">
    <location>
        <begin position="513"/>
        <end position="752"/>
    </location>
</feature>
<evidence type="ECO:0000256" key="2">
    <source>
        <dbReference type="ARBA" id="ARBA00003997"/>
    </source>
</evidence>
<dbReference type="SUPFAM" id="SSF53474">
    <property type="entry name" value="alpha/beta-Hydrolases"/>
    <property type="match status" value="1"/>
</dbReference>
<evidence type="ECO:0000256" key="4">
    <source>
        <dbReference type="ARBA" id="ARBA00011738"/>
    </source>
</evidence>
<dbReference type="RefSeq" id="WP_259138182.1">
    <property type="nucleotide sequence ID" value="NZ_JANUXX010000004.1"/>
</dbReference>
<dbReference type="Pfam" id="PF09168">
    <property type="entry name" value="PepX_N"/>
    <property type="match status" value="1"/>
</dbReference>
<dbReference type="HAMAP" id="MF_00698">
    <property type="entry name" value="Aminopeptidase_S15"/>
    <property type="match status" value="1"/>
</dbReference>
<evidence type="ECO:0000313" key="12">
    <source>
        <dbReference type="EMBL" id="MCS4488243.1"/>
    </source>
</evidence>
<evidence type="ECO:0000256" key="1">
    <source>
        <dbReference type="ARBA" id="ARBA00000123"/>
    </source>
</evidence>
<feature type="active site" description="Charge relay system" evidence="9">
    <location>
        <position position="497"/>
    </location>
</feature>